<sequence length="121" mass="12277">MLSLAVTLLTIAVVLGTGLALWHLRATDDAGRPPMAVGVVHGCLGAAGLAVLLVVLQGPPRGVSAGAGAFGPTAAIMFSAALAFGLVMWSRRRNTPVVLMAIHSGIAITAYVLFVAWSSLS</sequence>
<gene>
    <name evidence="2" type="ORF">CCS01_04875</name>
</gene>
<dbReference type="AlphaFoldDB" id="A0A2S6NLX2"/>
<evidence type="ECO:0000313" key="2">
    <source>
        <dbReference type="EMBL" id="PPQ36572.1"/>
    </source>
</evidence>
<keyword evidence="1" id="KW-0812">Transmembrane</keyword>
<protein>
    <recommendedName>
        <fullName evidence="4">Integral membrane protein</fullName>
    </recommendedName>
</protein>
<keyword evidence="3" id="KW-1185">Reference proteome</keyword>
<name>A0A2S6NLX2_RHOGL</name>
<keyword evidence="1" id="KW-1133">Transmembrane helix</keyword>
<feature type="transmembrane region" description="Helical" evidence="1">
    <location>
        <begin position="68"/>
        <end position="89"/>
    </location>
</feature>
<proteinExistence type="predicted"/>
<reference evidence="2 3" key="1">
    <citation type="journal article" date="2018" name="Arch. Microbiol.">
        <title>New insights into the metabolic potential of the phototrophic purple bacterium Rhodopila globiformis DSM 161(T) from its draft genome sequence and evidence for a vanadium-dependent nitrogenase.</title>
        <authorList>
            <person name="Imhoff J.F."/>
            <person name="Rahn T."/>
            <person name="Kunzel S."/>
            <person name="Neulinger S.C."/>
        </authorList>
    </citation>
    <scope>NUCLEOTIDE SEQUENCE [LARGE SCALE GENOMIC DNA]</scope>
    <source>
        <strain evidence="2 3">DSM 161</strain>
    </source>
</reference>
<organism evidence="2 3">
    <name type="scientific">Rhodopila globiformis</name>
    <name type="common">Rhodopseudomonas globiformis</name>
    <dbReference type="NCBI Taxonomy" id="1071"/>
    <lineage>
        <taxon>Bacteria</taxon>
        <taxon>Pseudomonadati</taxon>
        <taxon>Pseudomonadota</taxon>
        <taxon>Alphaproteobacteria</taxon>
        <taxon>Acetobacterales</taxon>
        <taxon>Acetobacteraceae</taxon>
        <taxon>Rhodopila</taxon>
    </lineage>
</organism>
<comment type="caution">
    <text evidence="2">The sequence shown here is derived from an EMBL/GenBank/DDBJ whole genome shotgun (WGS) entry which is preliminary data.</text>
</comment>
<evidence type="ECO:0000313" key="3">
    <source>
        <dbReference type="Proteomes" id="UP000239724"/>
    </source>
</evidence>
<feature type="transmembrane region" description="Helical" evidence="1">
    <location>
        <begin position="95"/>
        <end position="117"/>
    </location>
</feature>
<dbReference type="Proteomes" id="UP000239724">
    <property type="component" value="Unassembled WGS sequence"/>
</dbReference>
<keyword evidence="1" id="KW-0472">Membrane</keyword>
<evidence type="ECO:0008006" key="4">
    <source>
        <dbReference type="Google" id="ProtNLM"/>
    </source>
</evidence>
<feature type="transmembrane region" description="Helical" evidence="1">
    <location>
        <begin position="36"/>
        <end position="56"/>
    </location>
</feature>
<accession>A0A2S6NLX2</accession>
<evidence type="ECO:0000256" key="1">
    <source>
        <dbReference type="SAM" id="Phobius"/>
    </source>
</evidence>
<dbReference type="RefSeq" id="WP_104517726.1">
    <property type="nucleotide sequence ID" value="NZ_NHRY01000056.1"/>
</dbReference>
<dbReference type="EMBL" id="NHRY01000056">
    <property type="protein sequence ID" value="PPQ36572.1"/>
    <property type="molecule type" value="Genomic_DNA"/>
</dbReference>